<keyword evidence="3" id="KW-1185">Reference proteome</keyword>
<evidence type="ECO:0000313" key="2">
    <source>
        <dbReference type="EMBL" id="QFZ76679.1"/>
    </source>
</evidence>
<sequence>MSFEEEWGRLKADALRKGNARTEISAGVAVTAPGAQGVDLGLTDAPIRAKASNLRTAHGDARRKSKLDDAGAVGRTHAGWDAGAASNDCATAWQKRLRELSDLVEDATDALTEAMDRQISDDGSIAARLRKSADWLEDA</sequence>
<reference evidence="2 3" key="1">
    <citation type="submission" date="2019-10" db="EMBL/GenBank/DDBJ databases">
        <title>A novel species.</title>
        <authorList>
            <person name="Gao J."/>
        </authorList>
    </citation>
    <scope>NUCLEOTIDE SEQUENCE [LARGE SCALE GENOMIC DNA]</scope>
    <source>
        <strain evidence="2 3">QMT-28</strain>
    </source>
</reference>
<accession>A0A5Q0LJN4</accession>
<evidence type="ECO:0000256" key="1">
    <source>
        <dbReference type="SAM" id="Coils"/>
    </source>
</evidence>
<name>A0A5Q0LJN4_9ACTN</name>
<organism evidence="2 3">
    <name type="scientific">Streptomyces fagopyri</name>
    <dbReference type="NCBI Taxonomy" id="2662397"/>
    <lineage>
        <taxon>Bacteria</taxon>
        <taxon>Bacillati</taxon>
        <taxon>Actinomycetota</taxon>
        <taxon>Actinomycetes</taxon>
        <taxon>Kitasatosporales</taxon>
        <taxon>Streptomycetaceae</taxon>
        <taxon>Streptomyces</taxon>
    </lineage>
</organism>
<dbReference type="AlphaFoldDB" id="A0A5Q0LJN4"/>
<dbReference type="KEGG" id="sfy:GFH48_28510"/>
<dbReference type="EMBL" id="CP045643">
    <property type="protein sequence ID" value="QFZ76679.1"/>
    <property type="molecule type" value="Genomic_DNA"/>
</dbReference>
<protein>
    <submittedName>
        <fullName evidence="2">Uncharacterized protein</fullName>
    </submittedName>
</protein>
<gene>
    <name evidence="2" type="ORF">GFH48_28510</name>
</gene>
<proteinExistence type="predicted"/>
<keyword evidence="1" id="KW-0175">Coiled coil</keyword>
<evidence type="ECO:0000313" key="3">
    <source>
        <dbReference type="Proteomes" id="UP000326179"/>
    </source>
</evidence>
<dbReference type="RefSeq" id="WP_153290900.1">
    <property type="nucleotide sequence ID" value="NZ_CP045643.1"/>
</dbReference>
<dbReference type="Proteomes" id="UP000326179">
    <property type="component" value="Chromosome"/>
</dbReference>
<feature type="coiled-coil region" evidence="1">
    <location>
        <begin position="90"/>
        <end position="117"/>
    </location>
</feature>